<reference evidence="5 6" key="1">
    <citation type="journal article" date="2024" name="BMC Genomics">
        <title>Genome assembly of redclaw crayfish (Cherax quadricarinatus) provides insights into its immune adaptation and hypoxia tolerance.</title>
        <authorList>
            <person name="Liu Z."/>
            <person name="Zheng J."/>
            <person name="Li H."/>
            <person name="Fang K."/>
            <person name="Wang S."/>
            <person name="He J."/>
            <person name="Zhou D."/>
            <person name="Weng S."/>
            <person name="Chi M."/>
            <person name="Gu Z."/>
            <person name="He J."/>
            <person name="Li F."/>
            <person name="Wang M."/>
        </authorList>
    </citation>
    <scope>NUCLEOTIDE SEQUENCE [LARGE SCALE GENOMIC DNA]</scope>
    <source>
        <strain evidence="5">ZL_2023a</strain>
    </source>
</reference>
<sequence length="391" mass="46208">MGFQEVHSLNITSDQGVGQRSVINETAANIYDCEPTLDFEVTRRQVETNLRDAWFFFSDLQKQLHLNKGKMSQEEFNKNQNEGAERIRVLQYDLWRLSQMGGKKGSWREREATELSEEIQRRLYRLQHPPDCTTAKKLLCDLDTPCGLGCQFHHLIHCFMAAYETHRTLVLNSTGWRYSPKGWETVFQPFSETCTNYSKANITYWPGKNDSPTIRFPPSYIMNPSPNMLPLAIPRDISKRLLRLHGNPGVWWMGQFIKYFFKFQPNMQETISKTEKSIQFEHPIVGVHVRRTDKRTETSYHNVEEYMEQVEEYFAGLQLLDPNVTRRIYLSSDEPKVYEEMEKKYPHYKILYHRKHVQVDQDITRFTVTSLRDLVVDIYFLARTDYIVVTF</sequence>
<evidence type="ECO:0000256" key="3">
    <source>
        <dbReference type="PROSITE-ProRule" id="PRU00992"/>
    </source>
</evidence>
<dbReference type="PANTHER" id="PTHR13132">
    <property type="entry name" value="ALPHA- 1,6 -FUCOSYLTRANSFERASE"/>
    <property type="match status" value="1"/>
</dbReference>
<evidence type="ECO:0000256" key="2">
    <source>
        <dbReference type="ARBA" id="ARBA00022679"/>
    </source>
</evidence>
<evidence type="ECO:0000256" key="1">
    <source>
        <dbReference type="ARBA" id="ARBA00022676"/>
    </source>
</evidence>
<proteinExistence type="inferred from homology"/>
<dbReference type="AlphaFoldDB" id="A0AAW0YR55"/>
<name>A0AAW0YR55_CHEQU</name>
<organism evidence="5 6">
    <name type="scientific">Cherax quadricarinatus</name>
    <name type="common">Australian red claw crayfish</name>
    <dbReference type="NCBI Taxonomy" id="27406"/>
    <lineage>
        <taxon>Eukaryota</taxon>
        <taxon>Metazoa</taxon>
        <taxon>Ecdysozoa</taxon>
        <taxon>Arthropoda</taxon>
        <taxon>Crustacea</taxon>
        <taxon>Multicrustacea</taxon>
        <taxon>Malacostraca</taxon>
        <taxon>Eumalacostraca</taxon>
        <taxon>Eucarida</taxon>
        <taxon>Decapoda</taxon>
        <taxon>Pleocyemata</taxon>
        <taxon>Astacidea</taxon>
        <taxon>Parastacoidea</taxon>
        <taxon>Parastacidae</taxon>
        <taxon>Cherax</taxon>
    </lineage>
</organism>
<evidence type="ECO:0000259" key="4">
    <source>
        <dbReference type="PROSITE" id="PS51659"/>
    </source>
</evidence>
<dbReference type="InterPro" id="IPR027350">
    <property type="entry name" value="GT23_dom"/>
</dbReference>
<dbReference type="PROSITE" id="PS51659">
    <property type="entry name" value="GT23"/>
    <property type="match status" value="1"/>
</dbReference>
<dbReference type="InterPro" id="IPR045573">
    <property type="entry name" value="Fut8_N_cat"/>
</dbReference>
<comment type="caution">
    <text evidence="5">The sequence shown here is derived from an EMBL/GenBank/DDBJ whole genome shotgun (WGS) entry which is preliminary data.</text>
</comment>
<gene>
    <name evidence="5" type="ORF">OTU49_015520</name>
</gene>
<keyword evidence="1 3" id="KW-0328">Glycosyltransferase</keyword>
<dbReference type="Pfam" id="PF19745">
    <property type="entry name" value="FUT8_N_cat"/>
    <property type="match status" value="1"/>
</dbReference>
<feature type="non-terminal residue" evidence="5">
    <location>
        <position position="391"/>
    </location>
</feature>
<comment type="similarity">
    <text evidence="3">Belongs to the glycosyltransferase 23 family.</text>
</comment>
<dbReference type="Proteomes" id="UP001445076">
    <property type="component" value="Unassembled WGS sequence"/>
</dbReference>
<accession>A0AAW0YR55</accession>
<dbReference type="CDD" id="cd11300">
    <property type="entry name" value="Fut8_like"/>
    <property type="match status" value="1"/>
</dbReference>
<dbReference type="Gene3D" id="1.10.287.1060">
    <property type="entry name" value="ESAT-6-like"/>
    <property type="match status" value="1"/>
</dbReference>
<evidence type="ECO:0000313" key="6">
    <source>
        <dbReference type="Proteomes" id="UP001445076"/>
    </source>
</evidence>
<keyword evidence="6" id="KW-1185">Reference proteome</keyword>
<dbReference type="GO" id="GO:0046921">
    <property type="term" value="F:alpha-(1-&gt;6)-fucosyltransferase activity"/>
    <property type="evidence" value="ECO:0007669"/>
    <property type="project" value="TreeGrafter"/>
</dbReference>
<dbReference type="GO" id="GO:0006487">
    <property type="term" value="P:protein N-linked glycosylation"/>
    <property type="evidence" value="ECO:0007669"/>
    <property type="project" value="TreeGrafter"/>
</dbReference>
<dbReference type="Gene3D" id="3.40.50.11350">
    <property type="match status" value="1"/>
</dbReference>
<protein>
    <recommendedName>
        <fullName evidence="4">GT23 domain-containing protein</fullName>
    </recommendedName>
</protein>
<feature type="region of interest" description="Important for donor substrate binding" evidence="3">
    <location>
        <begin position="290"/>
        <end position="291"/>
    </location>
</feature>
<dbReference type="PANTHER" id="PTHR13132:SF29">
    <property type="entry name" value="ALPHA-(1,6)-FUCOSYLTRANSFERASE"/>
    <property type="match status" value="1"/>
</dbReference>
<dbReference type="EMBL" id="JARKIK010000001">
    <property type="protein sequence ID" value="KAK8754309.1"/>
    <property type="molecule type" value="Genomic_DNA"/>
</dbReference>
<keyword evidence="2 3" id="KW-0808">Transferase</keyword>
<evidence type="ECO:0000313" key="5">
    <source>
        <dbReference type="EMBL" id="KAK8754309.1"/>
    </source>
</evidence>
<feature type="domain" description="GT23" evidence="4">
    <location>
        <begin position="134"/>
        <end position="391"/>
    </location>
</feature>